<keyword evidence="4" id="KW-1185">Reference proteome</keyword>
<dbReference type="PROSITE" id="PS50222">
    <property type="entry name" value="EF_HAND_2"/>
    <property type="match status" value="1"/>
</dbReference>
<reference evidence="3" key="1">
    <citation type="submission" date="2020-10" db="EMBL/GenBank/DDBJ databases">
        <title>Bacterium isolated from coastal waters sediment.</title>
        <authorList>
            <person name="Chen R.-J."/>
            <person name="Lu D.-C."/>
            <person name="Zhu K.-L."/>
            <person name="Du Z.-J."/>
        </authorList>
    </citation>
    <scope>NUCLEOTIDE SEQUENCE</scope>
    <source>
        <strain evidence="3">N1Y112</strain>
    </source>
</reference>
<evidence type="ECO:0000313" key="4">
    <source>
        <dbReference type="Proteomes" id="UP000640333"/>
    </source>
</evidence>
<dbReference type="SUPFAM" id="SSF47473">
    <property type="entry name" value="EF-hand"/>
    <property type="match status" value="1"/>
</dbReference>
<dbReference type="InterPro" id="IPR011992">
    <property type="entry name" value="EF-hand-dom_pair"/>
</dbReference>
<dbReference type="Pfam" id="PF13202">
    <property type="entry name" value="EF-hand_5"/>
    <property type="match status" value="2"/>
</dbReference>
<protein>
    <recommendedName>
        <fullName evidence="2">EF-hand domain-containing protein</fullName>
    </recommendedName>
</protein>
<dbReference type="Gene3D" id="1.10.238.10">
    <property type="entry name" value="EF-hand"/>
    <property type="match status" value="1"/>
</dbReference>
<evidence type="ECO:0000259" key="2">
    <source>
        <dbReference type="PROSITE" id="PS50222"/>
    </source>
</evidence>
<dbReference type="PROSITE" id="PS00018">
    <property type="entry name" value="EF_HAND_1"/>
    <property type="match status" value="1"/>
</dbReference>
<organism evidence="3 4">
    <name type="scientific">Pontibacterium sinense</name>
    <dbReference type="NCBI Taxonomy" id="2781979"/>
    <lineage>
        <taxon>Bacteria</taxon>
        <taxon>Pseudomonadati</taxon>
        <taxon>Pseudomonadota</taxon>
        <taxon>Gammaproteobacteria</taxon>
        <taxon>Oceanospirillales</taxon>
        <taxon>Oceanospirillaceae</taxon>
        <taxon>Pontibacterium</taxon>
    </lineage>
</organism>
<feature type="signal peptide" evidence="1">
    <location>
        <begin position="1"/>
        <end position="22"/>
    </location>
</feature>
<proteinExistence type="predicted"/>
<accession>A0A8J7JZA0</accession>
<dbReference type="InterPro" id="IPR002048">
    <property type="entry name" value="EF_hand_dom"/>
</dbReference>
<dbReference type="AlphaFoldDB" id="A0A8J7JZA0"/>
<feature type="chain" id="PRO_5035148677" description="EF-hand domain-containing protein" evidence="1">
    <location>
        <begin position="23"/>
        <end position="98"/>
    </location>
</feature>
<sequence length="98" mass="10584">MKKMSAIALVTALLATPVAVLATETTEAEKPTAFEQLDQNNDGKISAVEAKDTAPLVQQFEELDVNKDGYLTEAEFSLIQTDTETTAYLSAKNAVFTL</sequence>
<dbReference type="RefSeq" id="WP_193954175.1">
    <property type="nucleotide sequence ID" value="NZ_JADEYS010000016.1"/>
</dbReference>
<comment type="caution">
    <text evidence="3">The sequence shown here is derived from an EMBL/GenBank/DDBJ whole genome shotgun (WGS) entry which is preliminary data.</text>
</comment>
<dbReference type="GO" id="GO:0005509">
    <property type="term" value="F:calcium ion binding"/>
    <property type="evidence" value="ECO:0007669"/>
    <property type="project" value="InterPro"/>
</dbReference>
<name>A0A8J7JZA0_9GAMM</name>
<dbReference type="Proteomes" id="UP000640333">
    <property type="component" value="Unassembled WGS sequence"/>
</dbReference>
<feature type="domain" description="EF-hand" evidence="2">
    <location>
        <begin position="51"/>
        <end position="86"/>
    </location>
</feature>
<keyword evidence="1" id="KW-0732">Signal</keyword>
<dbReference type="EMBL" id="JADEYS010000016">
    <property type="protein sequence ID" value="MBE9398538.1"/>
    <property type="molecule type" value="Genomic_DNA"/>
</dbReference>
<evidence type="ECO:0000313" key="3">
    <source>
        <dbReference type="EMBL" id="MBE9398538.1"/>
    </source>
</evidence>
<evidence type="ECO:0000256" key="1">
    <source>
        <dbReference type="SAM" id="SignalP"/>
    </source>
</evidence>
<dbReference type="InterPro" id="IPR018247">
    <property type="entry name" value="EF_Hand_1_Ca_BS"/>
</dbReference>
<gene>
    <name evidence="3" type="ORF">IOQ59_14875</name>
</gene>